<keyword evidence="2" id="KW-0677">Repeat</keyword>
<dbReference type="Proteomes" id="UP000289340">
    <property type="component" value="Chromosome 19"/>
</dbReference>
<dbReference type="InterPro" id="IPR045278">
    <property type="entry name" value="CRS1/CFM2/CFM3"/>
</dbReference>
<evidence type="ECO:0000256" key="2">
    <source>
        <dbReference type="ARBA" id="ARBA00022737"/>
    </source>
</evidence>
<dbReference type="GO" id="GO:0006397">
    <property type="term" value="P:mRNA processing"/>
    <property type="evidence" value="ECO:0007669"/>
    <property type="project" value="UniProtKB-KW"/>
</dbReference>
<evidence type="ECO:0000256" key="5">
    <source>
        <dbReference type="ARBA" id="ARBA00023274"/>
    </source>
</evidence>
<dbReference type="GO" id="GO:0000375">
    <property type="term" value="P:RNA splicing, via transesterification reactions"/>
    <property type="evidence" value="ECO:0007669"/>
    <property type="project" value="InterPro"/>
</dbReference>
<dbReference type="EMBL" id="QZWG01000019">
    <property type="protein sequence ID" value="RZB46112.1"/>
    <property type="molecule type" value="Genomic_DNA"/>
</dbReference>
<organism evidence="6 7">
    <name type="scientific">Glycine soja</name>
    <name type="common">Wild soybean</name>
    <dbReference type="NCBI Taxonomy" id="3848"/>
    <lineage>
        <taxon>Eukaryota</taxon>
        <taxon>Viridiplantae</taxon>
        <taxon>Streptophyta</taxon>
        <taxon>Embryophyta</taxon>
        <taxon>Tracheophyta</taxon>
        <taxon>Spermatophyta</taxon>
        <taxon>Magnoliopsida</taxon>
        <taxon>eudicotyledons</taxon>
        <taxon>Gunneridae</taxon>
        <taxon>Pentapetalae</taxon>
        <taxon>rosids</taxon>
        <taxon>fabids</taxon>
        <taxon>Fabales</taxon>
        <taxon>Fabaceae</taxon>
        <taxon>Papilionoideae</taxon>
        <taxon>50 kb inversion clade</taxon>
        <taxon>NPAAA clade</taxon>
        <taxon>indigoferoid/millettioid clade</taxon>
        <taxon>Phaseoleae</taxon>
        <taxon>Glycine</taxon>
        <taxon>Glycine subgen. Soja</taxon>
    </lineage>
</organism>
<dbReference type="GO" id="GO:0003729">
    <property type="term" value="F:mRNA binding"/>
    <property type="evidence" value="ECO:0007669"/>
    <property type="project" value="InterPro"/>
</dbReference>
<dbReference type="AlphaFoldDB" id="A0A445FB99"/>
<dbReference type="GO" id="GO:1990904">
    <property type="term" value="C:ribonucleoprotein complex"/>
    <property type="evidence" value="ECO:0007669"/>
    <property type="project" value="UniProtKB-KW"/>
</dbReference>
<dbReference type="PANTHER" id="PTHR31846:SF7">
    <property type="entry name" value="CRS1 _ YHBY (CRM) DOMAIN-CONTAINING PROTEIN"/>
    <property type="match status" value="1"/>
</dbReference>
<keyword evidence="4" id="KW-0508">mRNA splicing</keyword>
<proteinExistence type="predicted"/>
<dbReference type="PANTHER" id="PTHR31846">
    <property type="entry name" value="CRS1 / YHBY (CRM) DOMAIN-CONTAINING PROTEIN"/>
    <property type="match status" value="1"/>
</dbReference>
<keyword evidence="7" id="KW-1185">Reference proteome</keyword>
<evidence type="ECO:0000256" key="3">
    <source>
        <dbReference type="ARBA" id="ARBA00022946"/>
    </source>
</evidence>
<name>A0A445FB99_GLYSO</name>
<sequence length="85" mass="10079">MQTCCQLWFQDMKPHFALGRNRELQGLARAMVKRWETSAIQKLPSNELFLIHPIADAYGLLMHRNGPLHLEFPLHQVKRRRFQVL</sequence>
<keyword evidence="3" id="KW-0809">Transit peptide</keyword>
<evidence type="ECO:0000313" key="7">
    <source>
        <dbReference type="Proteomes" id="UP000289340"/>
    </source>
</evidence>
<evidence type="ECO:0000256" key="1">
    <source>
        <dbReference type="ARBA" id="ARBA00022664"/>
    </source>
</evidence>
<evidence type="ECO:0000256" key="4">
    <source>
        <dbReference type="ARBA" id="ARBA00023187"/>
    </source>
</evidence>
<gene>
    <name evidence="6" type="ORF">D0Y65_050226</name>
</gene>
<protein>
    <submittedName>
        <fullName evidence="6">Uncharacterized protein</fullName>
    </submittedName>
</protein>
<evidence type="ECO:0000313" key="6">
    <source>
        <dbReference type="EMBL" id="RZB46112.1"/>
    </source>
</evidence>
<reference evidence="6 7" key="1">
    <citation type="submission" date="2018-09" db="EMBL/GenBank/DDBJ databases">
        <title>A high-quality reference genome of wild soybean provides a powerful tool to mine soybean genomes.</title>
        <authorList>
            <person name="Xie M."/>
            <person name="Chung C.Y.L."/>
            <person name="Li M.-W."/>
            <person name="Wong F.-L."/>
            <person name="Chan T.-F."/>
            <person name="Lam H.-M."/>
        </authorList>
    </citation>
    <scope>NUCLEOTIDE SEQUENCE [LARGE SCALE GENOMIC DNA]</scope>
    <source>
        <strain evidence="7">cv. W05</strain>
        <tissue evidence="6">Hypocotyl of etiolated seedlings</tissue>
    </source>
</reference>
<comment type="caution">
    <text evidence="6">The sequence shown here is derived from an EMBL/GenBank/DDBJ whole genome shotgun (WGS) entry which is preliminary data.</text>
</comment>
<keyword evidence="5" id="KW-0687">Ribonucleoprotein</keyword>
<keyword evidence="1" id="KW-0507">mRNA processing</keyword>
<accession>A0A445FB99</accession>